<feature type="compositionally biased region" description="Gly residues" evidence="1">
    <location>
        <begin position="1"/>
        <end position="23"/>
    </location>
</feature>
<evidence type="ECO:0008006" key="4">
    <source>
        <dbReference type="Google" id="ProtNLM"/>
    </source>
</evidence>
<dbReference type="AlphaFoldDB" id="A0A2I2KZD3"/>
<dbReference type="Pfam" id="PF01987">
    <property type="entry name" value="AIM24"/>
    <property type="match status" value="1"/>
</dbReference>
<protein>
    <recommendedName>
        <fullName evidence="4">AIM24 family protein</fullName>
    </recommendedName>
</protein>
<dbReference type="InterPro" id="IPR036983">
    <property type="entry name" value="AIM24_sf"/>
</dbReference>
<evidence type="ECO:0000313" key="3">
    <source>
        <dbReference type="Proteomes" id="UP000234331"/>
    </source>
</evidence>
<evidence type="ECO:0000313" key="2">
    <source>
        <dbReference type="EMBL" id="SNQ51017.1"/>
    </source>
</evidence>
<dbReference type="InterPro" id="IPR002838">
    <property type="entry name" value="AIM24"/>
</dbReference>
<feature type="compositionally biased region" description="Pro residues" evidence="1">
    <location>
        <begin position="69"/>
        <end position="90"/>
    </location>
</feature>
<dbReference type="EMBL" id="FZMO01000525">
    <property type="protein sequence ID" value="SNQ51017.1"/>
    <property type="molecule type" value="Genomic_DNA"/>
</dbReference>
<evidence type="ECO:0000256" key="1">
    <source>
        <dbReference type="SAM" id="MobiDB-lite"/>
    </source>
</evidence>
<organism evidence="2 3">
    <name type="scientific">Frankia canadensis</name>
    <dbReference type="NCBI Taxonomy" id="1836972"/>
    <lineage>
        <taxon>Bacteria</taxon>
        <taxon>Bacillati</taxon>
        <taxon>Actinomycetota</taxon>
        <taxon>Actinomycetes</taxon>
        <taxon>Frankiales</taxon>
        <taxon>Frankiaceae</taxon>
        <taxon>Frankia</taxon>
    </lineage>
</organism>
<proteinExistence type="predicted"/>
<dbReference type="OrthoDB" id="8707822at2"/>
<dbReference type="Gene3D" id="3.60.160.10">
    <property type="entry name" value="Mitochondrial biogenesis AIM24"/>
    <property type="match status" value="1"/>
</dbReference>
<dbReference type="PANTHER" id="PTHR38074:SF1">
    <property type="entry name" value="ALTERED INHERITANCE OF MITOCHONDRIA PROTEIN 24, MITOCHONDRIAL"/>
    <property type="match status" value="1"/>
</dbReference>
<name>A0A2I2KZD3_9ACTN</name>
<accession>A0A2I2KZD3</accession>
<sequence length="376" mass="37676">MTHGGAYGHPGGPGGGYPGGPGGPGYPPPGPGYPGGPGGGYPPAPGGYPGGGYPPAPGGAPGYPGAAPGYPPPPPGGGYPGGPGVPPGAPGAPGAGGPAGGIRSSLLDNPERPSEEPFSLQNGKMLRAALGRGMREFYARKGAMVAYQGGVNFDGHWEGWGSQFRSFFSGGEGLNLMQVSGSGTVFLANQAQDIHLLDLDGYDGLTVDGKNVLAFNSDLNWDLVRVDSQVGIAGVGSYQVELRGTGRVAVCTSGAPLVMRVTHQNYYFADADAVVGWSSSLQVSMQAAVTSSSVWRPRGNTGESWQMQFSGDGYVIVQPCELLPPYNALAGAGPAGHFGFGDQGFGGNQLGGHGGQQQGGGFGNLGGGLGGLFGNR</sequence>
<feature type="compositionally biased region" description="Gly residues" evidence="1">
    <location>
        <begin position="91"/>
        <end position="100"/>
    </location>
</feature>
<gene>
    <name evidence="2" type="ORF">FRACA_60003</name>
</gene>
<feature type="region of interest" description="Disordered" evidence="1">
    <location>
        <begin position="1"/>
        <end position="121"/>
    </location>
</feature>
<dbReference type="PANTHER" id="PTHR38074">
    <property type="entry name" value="ALTERED INHERITANCE OF MITOCHONDRIA PROTEIN 24, MITOCHONDRIAL"/>
    <property type="match status" value="1"/>
</dbReference>
<dbReference type="Proteomes" id="UP000234331">
    <property type="component" value="Unassembled WGS sequence"/>
</dbReference>
<reference evidence="2 3" key="1">
    <citation type="submission" date="2017-06" db="EMBL/GenBank/DDBJ databases">
        <authorList>
            <person name="Kim H.J."/>
            <person name="Triplett B.A."/>
        </authorList>
    </citation>
    <scope>NUCLEOTIDE SEQUENCE [LARGE SCALE GENOMIC DNA]</scope>
    <source>
        <strain evidence="2">FRACA_ARgP5</strain>
    </source>
</reference>
<feature type="compositionally biased region" description="Pro residues" evidence="1">
    <location>
        <begin position="24"/>
        <end position="58"/>
    </location>
</feature>
<dbReference type="RefSeq" id="WP_101834676.1">
    <property type="nucleotide sequence ID" value="NZ_FZMO01000525.1"/>
</dbReference>
<keyword evidence="3" id="KW-1185">Reference proteome</keyword>
<dbReference type="InterPro" id="IPR016031">
    <property type="entry name" value="Trp_RNA-bd_attenuator-like_dom"/>
</dbReference>
<dbReference type="SUPFAM" id="SSF51219">
    <property type="entry name" value="TRAP-like"/>
    <property type="match status" value="1"/>
</dbReference>